<feature type="region of interest" description="Disordered" evidence="1">
    <location>
        <begin position="35"/>
        <end position="135"/>
    </location>
</feature>
<dbReference type="EMBL" id="JAHWGI010000046">
    <property type="protein sequence ID" value="KAK3908311.1"/>
    <property type="molecule type" value="Genomic_DNA"/>
</dbReference>
<evidence type="ECO:0000313" key="2">
    <source>
        <dbReference type="EMBL" id="KAK3908311.1"/>
    </source>
</evidence>
<gene>
    <name evidence="2" type="ORF">KUF71_018809</name>
</gene>
<reference evidence="2" key="1">
    <citation type="submission" date="2021-07" db="EMBL/GenBank/DDBJ databases">
        <authorList>
            <person name="Catto M.A."/>
            <person name="Jacobson A."/>
            <person name="Kennedy G."/>
            <person name="Labadie P."/>
            <person name="Hunt B.G."/>
            <person name="Srinivasan R."/>
        </authorList>
    </citation>
    <scope>NUCLEOTIDE SEQUENCE</scope>
    <source>
        <strain evidence="2">PL_HMW_Pooled</strain>
        <tissue evidence="2">Head</tissue>
    </source>
</reference>
<feature type="compositionally biased region" description="Acidic residues" evidence="1">
    <location>
        <begin position="39"/>
        <end position="48"/>
    </location>
</feature>
<reference evidence="2" key="2">
    <citation type="journal article" date="2023" name="BMC Genomics">
        <title>Pest status, molecular evolution, and epigenetic factors derived from the genome assembly of Frankliniella fusca, a thysanopteran phytovirus vector.</title>
        <authorList>
            <person name="Catto M.A."/>
            <person name="Labadie P.E."/>
            <person name="Jacobson A.L."/>
            <person name="Kennedy G.G."/>
            <person name="Srinivasan R."/>
            <person name="Hunt B.G."/>
        </authorList>
    </citation>
    <scope>NUCLEOTIDE SEQUENCE</scope>
    <source>
        <strain evidence="2">PL_HMW_Pooled</strain>
    </source>
</reference>
<keyword evidence="3" id="KW-1185">Reference proteome</keyword>
<comment type="caution">
    <text evidence="2">The sequence shown here is derived from an EMBL/GenBank/DDBJ whole genome shotgun (WGS) entry which is preliminary data.</text>
</comment>
<evidence type="ECO:0000256" key="1">
    <source>
        <dbReference type="SAM" id="MobiDB-lite"/>
    </source>
</evidence>
<dbReference type="PANTHER" id="PTHR33053">
    <property type="entry name" value="PROTEIN, PUTATIVE-RELATED"/>
    <property type="match status" value="1"/>
</dbReference>
<dbReference type="Proteomes" id="UP001219518">
    <property type="component" value="Unassembled WGS sequence"/>
</dbReference>
<feature type="compositionally biased region" description="Acidic residues" evidence="1">
    <location>
        <begin position="60"/>
        <end position="106"/>
    </location>
</feature>
<evidence type="ECO:0000313" key="3">
    <source>
        <dbReference type="Proteomes" id="UP001219518"/>
    </source>
</evidence>
<dbReference type="PANTHER" id="PTHR33053:SF25">
    <property type="entry name" value="TRANSPOSASE DOMAIN-CONTAINING PROTEIN"/>
    <property type="match status" value="1"/>
</dbReference>
<name>A0AAE1GT57_9NEOP</name>
<proteinExistence type="predicted"/>
<feature type="compositionally biased region" description="Acidic residues" evidence="1">
    <location>
        <begin position="119"/>
        <end position="133"/>
    </location>
</feature>
<accession>A0AAE1GT57</accession>
<sequence length="709" mass="82943">MAERLVNERAFRRALNREADRILANRERLERLGELAAISEEEEDDEVDGVINDELHERDEENFEENVEENVEEREDAENFEESDEENVEESDDEENFEESDEDEMREGDNEERVSDSSSESDDNGENEGEEFLNNEQIEQYVKITMKEWALDGGRLSMRKLDNILARLHRVHRSLPLSYKTLLDTPHEIAINNLESGQMWYKSIRENLSQLDLTEYLQYFGEIKIDINMDGLSLFKKSQKKFWPILGKLELYWEARTPQWQTFVLTLKMKKIDLQENGFFHNGVNVPVKIRNYICDAPARAKVKCIIEHGGYCACEKCEVEGEWIANRMTYVDLDQPLRTDDSFRNQTQPMHHNGISPLDETDWLPVSQFRLDPLHLVFLGVYRRLLLAWRKWNGPFKLHVNVVTEIGNLMVNLKSSCPCDFNRPPRSLLELPFYAATEFRRSLLYDGALVFKDILNRNVYNHFLLLHCGMRILCSPVHYEAMNDLANNALRLFISHSVNIYGAKFVVYNVHSLCHLAQECAQYGPADSFSSFDYENKLGSIKRLLQSGYKPLIQVANRDIERQSPTVEILRYDNVVKLARRRRHMVEDEVVDGEQFRFLRFNDVVFKCNKKDNCFKTFLGDVVVMSNIVRRENDIFLVGCHMINKRDLYDYPFPSSEIGILSVSQLSAEKRAYSLNDVECKCWLMPEDEEDELFACFPILHSYQSFLH</sequence>
<dbReference type="AlphaFoldDB" id="A0AAE1GT57"/>
<protein>
    <submittedName>
        <fullName evidence="2">Kinesin-like protein KIF1B</fullName>
    </submittedName>
</protein>
<organism evidence="2 3">
    <name type="scientific">Frankliniella fusca</name>
    <dbReference type="NCBI Taxonomy" id="407009"/>
    <lineage>
        <taxon>Eukaryota</taxon>
        <taxon>Metazoa</taxon>
        <taxon>Ecdysozoa</taxon>
        <taxon>Arthropoda</taxon>
        <taxon>Hexapoda</taxon>
        <taxon>Insecta</taxon>
        <taxon>Pterygota</taxon>
        <taxon>Neoptera</taxon>
        <taxon>Paraneoptera</taxon>
        <taxon>Thysanoptera</taxon>
        <taxon>Terebrantia</taxon>
        <taxon>Thripoidea</taxon>
        <taxon>Thripidae</taxon>
        <taxon>Frankliniella</taxon>
    </lineage>
</organism>